<dbReference type="Gene3D" id="3.40.50.300">
    <property type="entry name" value="P-loop containing nucleotide triphosphate hydrolases"/>
    <property type="match status" value="1"/>
</dbReference>
<dbReference type="SUPFAM" id="SSF52540">
    <property type="entry name" value="P-loop containing nucleoside triphosphate hydrolases"/>
    <property type="match status" value="1"/>
</dbReference>
<dbReference type="Pfam" id="PF01926">
    <property type="entry name" value="MMR_HSR1"/>
    <property type="match status" value="1"/>
</dbReference>
<dbReference type="Pfam" id="PF05128">
    <property type="entry name" value="DUF697"/>
    <property type="match status" value="1"/>
</dbReference>
<dbReference type="Proteomes" id="UP000256913">
    <property type="component" value="Unassembled WGS sequence"/>
</dbReference>
<dbReference type="GO" id="GO:0016020">
    <property type="term" value="C:membrane"/>
    <property type="evidence" value="ECO:0007669"/>
    <property type="project" value="UniProtKB-SubCell"/>
</dbReference>
<evidence type="ECO:0000313" key="7">
    <source>
        <dbReference type="Proteomes" id="UP000256913"/>
    </source>
</evidence>
<dbReference type="EMBL" id="QUMQ01000001">
    <property type="protein sequence ID" value="REF99028.1"/>
    <property type="molecule type" value="Genomic_DNA"/>
</dbReference>
<proteinExistence type="predicted"/>
<evidence type="ECO:0000256" key="4">
    <source>
        <dbReference type="ARBA" id="ARBA00023136"/>
    </source>
</evidence>
<evidence type="ECO:0000256" key="3">
    <source>
        <dbReference type="ARBA" id="ARBA00022989"/>
    </source>
</evidence>
<organism evidence="6 7">
    <name type="scientific">Asanoa ferruginea</name>
    <dbReference type="NCBI Taxonomy" id="53367"/>
    <lineage>
        <taxon>Bacteria</taxon>
        <taxon>Bacillati</taxon>
        <taxon>Actinomycetota</taxon>
        <taxon>Actinomycetes</taxon>
        <taxon>Micromonosporales</taxon>
        <taxon>Micromonosporaceae</taxon>
        <taxon>Asanoa</taxon>
    </lineage>
</organism>
<reference evidence="6 7" key="1">
    <citation type="submission" date="2018-08" db="EMBL/GenBank/DDBJ databases">
        <title>Sequencing the genomes of 1000 actinobacteria strains.</title>
        <authorList>
            <person name="Klenk H.-P."/>
        </authorList>
    </citation>
    <scope>NUCLEOTIDE SEQUENCE [LARGE SCALE GENOMIC DNA]</scope>
    <source>
        <strain evidence="6 7">DSM 44099</strain>
    </source>
</reference>
<evidence type="ECO:0000256" key="1">
    <source>
        <dbReference type="ARBA" id="ARBA00004141"/>
    </source>
</evidence>
<dbReference type="InterPro" id="IPR006073">
    <property type="entry name" value="GTP-bd"/>
</dbReference>
<dbReference type="InterPro" id="IPR027417">
    <property type="entry name" value="P-loop_NTPase"/>
</dbReference>
<keyword evidence="4" id="KW-0472">Membrane</keyword>
<comment type="caution">
    <text evidence="6">The sequence shown here is derived from an EMBL/GenBank/DDBJ whole genome shotgun (WGS) entry which is preliminary data.</text>
</comment>
<accession>A0A3D9ZNS4</accession>
<name>A0A3D9ZNS4_9ACTN</name>
<keyword evidence="7" id="KW-1185">Reference proteome</keyword>
<evidence type="ECO:0000259" key="5">
    <source>
        <dbReference type="Pfam" id="PF01926"/>
    </source>
</evidence>
<comment type="subcellular location">
    <subcellularLocation>
        <location evidence="1">Membrane</location>
        <topology evidence="1">Multi-pass membrane protein</topology>
    </subcellularLocation>
</comment>
<sequence>MAESSDHSDFDRIMAAARLAYEEQLREIGTFNLAVFGDTGVGKSELINAIFGIETAKTGRGDAQTVKLERHRRTTEDPLTIYDNVGFVTGGGSTEELAGTIRKIVTDLRLGPQEAWIHVVWFVHNPLTNRFTKEQGELISAIHEMGLPVMLVLTHAAKLGDAVMPAVAEVAADIAGRGLPLAANGRVFMVNSIAMPQLGGPTLPAQGLDELLEATIRLVPSAAAAINAVQRLDLSVQRKEAIRILRNYRKVAVGAGAGAVLPVPAADLVGLGVTLAAMIAKISATYALPIRKQQLLKVTAIAVVGVTGMHGAAVKGGVKVAERVAVKQAAKESGMQLGRYVPGANVIVGTAGAVSAAGLTTAAAHAWMRVCEYLLARPRLMRTVDDPTLLDLFRTFYQRRKSAPPEGLT</sequence>
<evidence type="ECO:0000313" key="6">
    <source>
        <dbReference type="EMBL" id="REF99028.1"/>
    </source>
</evidence>
<dbReference type="CDD" id="cd00882">
    <property type="entry name" value="Ras_like_GTPase"/>
    <property type="match status" value="1"/>
</dbReference>
<dbReference type="GO" id="GO:0005525">
    <property type="term" value="F:GTP binding"/>
    <property type="evidence" value="ECO:0007669"/>
    <property type="project" value="InterPro"/>
</dbReference>
<evidence type="ECO:0000256" key="2">
    <source>
        <dbReference type="ARBA" id="ARBA00022692"/>
    </source>
</evidence>
<dbReference type="InterPro" id="IPR021147">
    <property type="entry name" value="DUF697"/>
</dbReference>
<protein>
    <submittedName>
        <fullName evidence="6">Uncharacterized protein DUF697</fullName>
    </submittedName>
</protein>
<gene>
    <name evidence="6" type="ORF">DFJ67_5054</name>
</gene>
<keyword evidence="3" id="KW-1133">Transmembrane helix</keyword>
<feature type="domain" description="G" evidence="5">
    <location>
        <begin position="33"/>
        <end position="154"/>
    </location>
</feature>
<keyword evidence="2" id="KW-0812">Transmembrane</keyword>
<dbReference type="AlphaFoldDB" id="A0A3D9ZNS4"/>